<reference evidence="2" key="1">
    <citation type="submission" date="2016-06" db="EMBL/GenBank/DDBJ databases">
        <authorList>
            <person name="Sutton G."/>
            <person name="Brinkac L."/>
            <person name="Sanka R."/>
            <person name="Adams M."/>
            <person name="Lau E."/>
            <person name="Mehaffy C."/>
            <person name="Tameris M."/>
            <person name="Hatherill M."/>
            <person name="Hanekom W."/>
            <person name="Mahomed H."/>
            <person name="Mcshane H."/>
        </authorList>
    </citation>
    <scope>NUCLEOTIDE SEQUENCE [LARGE SCALE GENOMIC DNA]</scope>
    <source>
        <strain evidence="2">852002-51209_SCH5440388</strain>
    </source>
</reference>
<sequence length="139" mass="14343">MTVYGLALDKVHETIRQTLVDRVLPGVESGSARAELLSVVEMLDSLQARLAWDRVPLGAAAARTQALAAALGQASEVSEPAQQAGDLVALRALRATIGEGLAAAYADGIDPRIAAAVAEFSTADIQAEISPGLRQGLPS</sequence>
<evidence type="ECO:0000313" key="1">
    <source>
        <dbReference type="EMBL" id="OBB26088.1"/>
    </source>
</evidence>
<protein>
    <submittedName>
        <fullName evidence="1">Uncharacterized protein</fullName>
    </submittedName>
</protein>
<dbReference type="RefSeq" id="WP_064935080.1">
    <property type="nucleotide sequence ID" value="NZ_LZSO01000035.1"/>
</dbReference>
<organism evidence="1 2">
    <name type="scientific">Mycolicibacterium peregrinum</name>
    <name type="common">Mycobacterium peregrinum</name>
    <dbReference type="NCBI Taxonomy" id="43304"/>
    <lineage>
        <taxon>Bacteria</taxon>
        <taxon>Bacillati</taxon>
        <taxon>Actinomycetota</taxon>
        <taxon>Actinomycetes</taxon>
        <taxon>Mycobacteriales</taxon>
        <taxon>Mycobacteriaceae</taxon>
        <taxon>Mycolicibacterium</taxon>
    </lineage>
</organism>
<dbReference type="OrthoDB" id="4551281at2"/>
<accession>A0A1A0QVZ1</accession>
<evidence type="ECO:0000313" key="2">
    <source>
        <dbReference type="Proteomes" id="UP000093902"/>
    </source>
</evidence>
<dbReference type="AlphaFoldDB" id="A0A1A0QVZ1"/>
<proteinExistence type="predicted"/>
<name>A0A1A0QVZ1_MYCPR</name>
<dbReference type="Proteomes" id="UP000093902">
    <property type="component" value="Unassembled WGS sequence"/>
</dbReference>
<comment type="caution">
    <text evidence="1">The sequence shown here is derived from an EMBL/GenBank/DDBJ whole genome shotgun (WGS) entry which is preliminary data.</text>
</comment>
<dbReference type="EMBL" id="LZSO01000035">
    <property type="protein sequence ID" value="OBB26088.1"/>
    <property type="molecule type" value="Genomic_DNA"/>
</dbReference>
<gene>
    <name evidence="1" type="ORF">A5792_27395</name>
</gene>